<organism evidence="2 3">
    <name type="scientific">Nakamurella leprariae</name>
    <dbReference type="NCBI Taxonomy" id="2803911"/>
    <lineage>
        <taxon>Bacteria</taxon>
        <taxon>Bacillati</taxon>
        <taxon>Actinomycetota</taxon>
        <taxon>Actinomycetes</taxon>
        <taxon>Nakamurellales</taxon>
        <taxon>Nakamurellaceae</taxon>
        <taxon>Nakamurella</taxon>
    </lineage>
</organism>
<reference evidence="2" key="1">
    <citation type="submission" date="2021-01" db="EMBL/GenBank/DDBJ databases">
        <title>YIM 132084 draft genome.</title>
        <authorList>
            <person name="An D."/>
        </authorList>
    </citation>
    <scope>NUCLEOTIDE SEQUENCE</scope>
    <source>
        <strain evidence="2">YIM 132084</strain>
    </source>
</reference>
<evidence type="ECO:0000256" key="1">
    <source>
        <dbReference type="SAM" id="MobiDB-lite"/>
    </source>
</evidence>
<name>A0A938YEB6_9ACTN</name>
<gene>
    <name evidence="2" type="ORF">JL106_11940</name>
</gene>
<protein>
    <submittedName>
        <fullName evidence="2">Uncharacterized protein</fullName>
    </submittedName>
</protein>
<comment type="caution">
    <text evidence="2">The sequence shown here is derived from an EMBL/GenBank/DDBJ whole genome shotgun (WGS) entry which is preliminary data.</text>
</comment>
<evidence type="ECO:0000313" key="3">
    <source>
        <dbReference type="Proteomes" id="UP000663792"/>
    </source>
</evidence>
<dbReference type="EMBL" id="JAERWK010000015">
    <property type="protein sequence ID" value="MBM9467991.1"/>
    <property type="molecule type" value="Genomic_DNA"/>
</dbReference>
<evidence type="ECO:0000313" key="2">
    <source>
        <dbReference type="EMBL" id="MBM9467991.1"/>
    </source>
</evidence>
<dbReference type="Proteomes" id="UP000663792">
    <property type="component" value="Unassembled WGS sequence"/>
</dbReference>
<accession>A0A938YEB6</accession>
<dbReference type="AlphaFoldDB" id="A0A938YEB6"/>
<dbReference type="RefSeq" id="WP_205260945.1">
    <property type="nucleotide sequence ID" value="NZ_JAERWK010000015.1"/>
</dbReference>
<sequence length="216" mass="24250">MTVGESVGHSDGAYPKVDSAPSVADQHEYDSASLEWFFNRVHALAREMNPLLGQLAVQTFERMPEMVTQLEGGEELVNVSSSVGADMVISVHELIDGDLDQVHARVYEFAERYEEQLMKAFIATVGDAAERAGNVVEASQPGLAGLIDAIEKTELNFDEDGRLTTQLLLHPDTAEKLRQQESESPELARRMNELIDRKRVEYFASRRARRLPRHRN</sequence>
<proteinExistence type="predicted"/>
<keyword evidence="3" id="KW-1185">Reference proteome</keyword>
<feature type="region of interest" description="Disordered" evidence="1">
    <location>
        <begin position="1"/>
        <end position="22"/>
    </location>
</feature>